<comment type="caution">
    <text evidence="5">The sequence shown here is derived from an EMBL/GenBank/DDBJ whole genome shotgun (WGS) entry which is preliminary data.</text>
</comment>
<protein>
    <submittedName>
        <fullName evidence="5">Tyrosine-protein phosphatase non-receptor type 14</fullName>
    </submittedName>
</protein>
<dbReference type="EMBL" id="VCHE01000026">
    <property type="protein sequence ID" value="KAB2576198.1"/>
    <property type="molecule type" value="Genomic_DNA"/>
</dbReference>
<dbReference type="PANTHER" id="PTHR19134:SF449">
    <property type="entry name" value="TYROSINE-PROTEIN PHOSPHATASE 1"/>
    <property type="match status" value="1"/>
</dbReference>
<dbReference type="InterPro" id="IPR003595">
    <property type="entry name" value="Tyr_Pase_cat"/>
</dbReference>
<dbReference type="InterPro" id="IPR050348">
    <property type="entry name" value="Protein-Tyr_Phosphatase"/>
</dbReference>
<dbReference type="PROSITE" id="PS50056">
    <property type="entry name" value="TYR_PHOSPHATASE_2"/>
    <property type="match status" value="1"/>
</dbReference>
<dbReference type="PANTHER" id="PTHR19134">
    <property type="entry name" value="RECEPTOR-TYPE TYROSINE-PROTEIN PHOSPHATASE"/>
    <property type="match status" value="1"/>
</dbReference>
<dbReference type="GO" id="GO:0004725">
    <property type="term" value="F:protein tyrosine phosphatase activity"/>
    <property type="evidence" value="ECO:0007669"/>
    <property type="project" value="InterPro"/>
</dbReference>
<dbReference type="PROSITE" id="PS50055">
    <property type="entry name" value="TYR_PHOSPHATASE_PTP"/>
    <property type="match status" value="1"/>
</dbReference>
<evidence type="ECO:0000259" key="3">
    <source>
        <dbReference type="PROSITE" id="PS50055"/>
    </source>
</evidence>
<feature type="region of interest" description="Disordered" evidence="2">
    <location>
        <begin position="1"/>
        <end position="54"/>
    </location>
</feature>
<comment type="similarity">
    <text evidence="1">Belongs to the protein-tyrosine phosphatase family. Non-receptor class subfamily.</text>
</comment>
<dbReference type="Pfam" id="PF00102">
    <property type="entry name" value="Y_phosphatase"/>
    <property type="match status" value="1"/>
</dbReference>
<dbReference type="OrthoDB" id="10253954at2759"/>
<evidence type="ECO:0000313" key="5">
    <source>
        <dbReference type="EMBL" id="KAB2576198.1"/>
    </source>
</evidence>
<name>A0A5N5DEE2_9PEZI</name>
<evidence type="ECO:0000256" key="1">
    <source>
        <dbReference type="ARBA" id="ARBA00009649"/>
    </source>
</evidence>
<keyword evidence="5" id="KW-0675">Receptor</keyword>
<evidence type="ECO:0000259" key="4">
    <source>
        <dbReference type="PROSITE" id="PS50056"/>
    </source>
</evidence>
<feature type="domain" description="Tyrosine specific protein phosphatases" evidence="4">
    <location>
        <begin position="276"/>
        <end position="358"/>
    </location>
</feature>
<dbReference type="InterPro" id="IPR000387">
    <property type="entry name" value="Tyr_Pase_dom"/>
</dbReference>
<dbReference type="SUPFAM" id="SSF52799">
    <property type="entry name" value="(Phosphotyrosine protein) phosphatases II"/>
    <property type="match status" value="1"/>
</dbReference>
<dbReference type="CDD" id="cd18533">
    <property type="entry name" value="PTP_fungal"/>
    <property type="match status" value="1"/>
</dbReference>
<feature type="compositionally biased region" description="Low complexity" evidence="2">
    <location>
        <begin position="26"/>
        <end position="43"/>
    </location>
</feature>
<dbReference type="SMART" id="SM00194">
    <property type="entry name" value="PTPc"/>
    <property type="match status" value="1"/>
</dbReference>
<keyword evidence="6" id="KW-1185">Reference proteome</keyword>
<dbReference type="Proteomes" id="UP000325902">
    <property type="component" value="Unassembled WGS sequence"/>
</dbReference>
<dbReference type="InterPro" id="IPR029021">
    <property type="entry name" value="Prot-tyrosine_phosphatase-like"/>
</dbReference>
<gene>
    <name evidence="5" type="primary">PTPN14</name>
    <name evidence="5" type="ORF">DBV05_g5188</name>
</gene>
<dbReference type="InterPro" id="IPR016130">
    <property type="entry name" value="Tyr_Pase_AS"/>
</dbReference>
<reference evidence="5 6" key="1">
    <citation type="journal article" date="2019" name="Sci. Rep.">
        <title>A multi-omics analysis of the grapevine pathogen Lasiodiplodia theobromae reveals that temperature affects the expression of virulence- and pathogenicity-related genes.</title>
        <authorList>
            <person name="Felix C."/>
            <person name="Meneses R."/>
            <person name="Goncalves M.F.M."/>
            <person name="Tilleman L."/>
            <person name="Duarte A.S."/>
            <person name="Jorrin-Novo J.V."/>
            <person name="Van de Peer Y."/>
            <person name="Deforce D."/>
            <person name="Van Nieuwerburgh F."/>
            <person name="Esteves A.C."/>
            <person name="Alves A."/>
        </authorList>
    </citation>
    <scope>NUCLEOTIDE SEQUENCE [LARGE SCALE GENOMIC DNA]</scope>
    <source>
        <strain evidence="5 6">LA-SOL3</strain>
    </source>
</reference>
<feature type="region of interest" description="Disordered" evidence="2">
    <location>
        <begin position="382"/>
        <end position="414"/>
    </location>
</feature>
<evidence type="ECO:0000256" key="2">
    <source>
        <dbReference type="SAM" id="MobiDB-lite"/>
    </source>
</evidence>
<accession>A0A5N5DEE2</accession>
<dbReference type="PRINTS" id="PR00700">
    <property type="entry name" value="PRTYPHPHTASE"/>
</dbReference>
<dbReference type="AlphaFoldDB" id="A0A5N5DEE2"/>
<feature type="domain" description="Tyrosine-protein phosphatase" evidence="3">
    <location>
        <begin position="111"/>
        <end position="367"/>
    </location>
</feature>
<sequence length="451" mass="50475">MSSSSPLQVPGSPHSSKRSLSRDSIRSSAAVSSLSLSSSRAGSARGGDSRLSGEDGIEAPLPWFLRQSKTELAEKFESLGWQERKRIAEGALQTNSPSQWARMTGGLVAQRNRYMNVDPFAANRVQLKVPEGHDDYINASPIIIRSSKTGAAKNYIATQGPKDNTHHHLWRMIWHECASPAVIVMLTQPYEAGREKCYQYYPDNMESPPIIVNEHDEFGDEVVFEVSLVSVREDEKSRSTLRELEIKDRASGKTKKVWHILWPVWPDFGVPEGPHKHLLVNLIPLSEEKNAGEENPRIVHCSAGVGRSGTFIALDHLLAELEAGALDDVPDGKDPVEETVEILRSQRMMMVQQDSQFALIYETLREKWVDRWRERQGLPPIKRIVDSGRGSSEEGGTDAKRSGDAAEVDERDTKVARFTSELEAELRQNVERERLARLTELEAELRHNAAG</sequence>
<dbReference type="Gene3D" id="3.90.190.10">
    <property type="entry name" value="Protein tyrosine phosphatase superfamily"/>
    <property type="match status" value="1"/>
</dbReference>
<dbReference type="InterPro" id="IPR000242">
    <property type="entry name" value="PTP_cat"/>
</dbReference>
<dbReference type="SMART" id="SM00404">
    <property type="entry name" value="PTPc_motif"/>
    <property type="match status" value="1"/>
</dbReference>
<organism evidence="5 6">
    <name type="scientific">Lasiodiplodia theobromae</name>
    <dbReference type="NCBI Taxonomy" id="45133"/>
    <lineage>
        <taxon>Eukaryota</taxon>
        <taxon>Fungi</taxon>
        <taxon>Dikarya</taxon>
        <taxon>Ascomycota</taxon>
        <taxon>Pezizomycotina</taxon>
        <taxon>Dothideomycetes</taxon>
        <taxon>Dothideomycetes incertae sedis</taxon>
        <taxon>Botryosphaeriales</taxon>
        <taxon>Botryosphaeriaceae</taxon>
        <taxon>Lasiodiplodia</taxon>
    </lineage>
</organism>
<evidence type="ECO:0000313" key="6">
    <source>
        <dbReference type="Proteomes" id="UP000325902"/>
    </source>
</evidence>
<dbReference type="PROSITE" id="PS00383">
    <property type="entry name" value="TYR_PHOSPHATASE_1"/>
    <property type="match status" value="1"/>
</dbReference>
<proteinExistence type="inferred from homology"/>